<feature type="domain" description="Rhodanese" evidence="1">
    <location>
        <begin position="21"/>
        <end position="123"/>
    </location>
</feature>
<dbReference type="InterPro" id="IPR036873">
    <property type="entry name" value="Rhodanese-like_dom_sf"/>
</dbReference>
<dbReference type="InterPro" id="IPR001763">
    <property type="entry name" value="Rhodanese-like_dom"/>
</dbReference>
<evidence type="ECO:0000313" key="2">
    <source>
        <dbReference type="EMBL" id="QPC41418.1"/>
    </source>
</evidence>
<organism evidence="2 3">
    <name type="scientific">Kaustia mangrovi</name>
    <dbReference type="NCBI Taxonomy" id="2593653"/>
    <lineage>
        <taxon>Bacteria</taxon>
        <taxon>Pseudomonadati</taxon>
        <taxon>Pseudomonadota</taxon>
        <taxon>Alphaproteobacteria</taxon>
        <taxon>Hyphomicrobiales</taxon>
        <taxon>Parvibaculaceae</taxon>
        <taxon>Kaustia</taxon>
    </lineage>
</organism>
<name>A0A7S8C112_9HYPH</name>
<keyword evidence="3" id="KW-1185">Reference proteome</keyword>
<accession>A0A7S8C112</accession>
<dbReference type="Gene3D" id="3.40.250.10">
    <property type="entry name" value="Rhodanese-like domain"/>
    <property type="match status" value="1"/>
</dbReference>
<evidence type="ECO:0000259" key="1">
    <source>
        <dbReference type="PROSITE" id="PS50206"/>
    </source>
</evidence>
<evidence type="ECO:0000313" key="3">
    <source>
        <dbReference type="Proteomes" id="UP000593594"/>
    </source>
</evidence>
<sequence>MTSGSYKGDVSPREAFERLQENDRSVLIDVRTDAEWAFVGVPAVERMARIPWQVFPTMERNEGFVDQVRAAGVPEDAEVFLLCRSGGRSAAAAAALTAAGFENCFNVAGGFEGDRDQHGHRNTVGGWRHDGLPWVQG</sequence>
<protein>
    <submittedName>
        <fullName evidence="2">Rhodanese-like domain-containing protein</fullName>
    </submittedName>
</protein>
<dbReference type="PANTHER" id="PTHR47377">
    <property type="entry name" value="RHODANESE-LIKE DOMAIN-CONTAINING PROTEIN 4, CHLOROPLASTIC"/>
    <property type="match status" value="1"/>
</dbReference>
<dbReference type="SUPFAM" id="SSF52821">
    <property type="entry name" value="Rhodanese/Cell cycle control phosphatase"/>
    <property type="match status" value="1"/>
</dbReference>
<dbReference type="Proteomes" id="UP000593594">
    <property type="component" value="Chromosome"/>
</dbReference>
<dbReference type="Pfam" id="PF00581">
    <property type="entry name" value="Rhodanese"/>
    <property type="match status" value="1"/>
</dbReference>
<dbReference type="EMBL" id="CP058214">
    <property type="protein sequence ID" value="QPC41418.1"/>
    <property type="molecule type" value="Genomic_DNA"/>
</dbReference>
<dbReference type="InterPro" id="IPR044240">
    <property type="entry name" value="STR4-like"/>
</dbReference>
<dbReference type="SMART" id="SM00450">
    <property type="entry name" value="RHOD"/>
    <property type="match status" value="1"/>
</dbReference>
<dbReference type="RefSeq" id="WP_213162637.1">
    <property type="nucleotide sequence ID" value="NZ_CP058214.1"/>
</dbReference>
<dbReference type="KEGG" id="kmn:HW532_00880"/>
<gene>
    <name evidence="2" type="ORF">HW532_00880</name>
</gene>
<proteinExistence type="predicted"/>
<reference evidence="2 3" key="1">
    <citation type="submission" date="2020-06" db="EMBL/GenBank/DDBJ databases">
        <title>Genome sequence of 2 isolates from Red Sea Mangroves.</title>
        <authorList>
            <person name="Sefrji F."/>
            <person name="Michoud G."/>
            <person name="Merlino G."/>
            <person name="Daffonchio D."/>
        </authorList>
    </citation>
    <scope>NUCLEOTIDE SEQUENCE [LARGE SCALE GENOMIC DNA]</scope>
    <source>
        <strain evidence="2 3">R1DC25</strain>
    </source>
</reference>
<dbReference type="PROSITE" id="PS50206">
    <property type="entry name" value="RHODANESE_3"/>
    <property type="match status" value="1"/>
</dbReference>
<dbReference type="PANTHER" id="PTHR47377:SF1">
    <property type="entry name" value="RHODANESE-LIKE DOMAIN-CONTAINING PROTEIN 4, CHLOROPLASTIC"/>
    <property type="match status" value="1"/>
</dbReference>
<dbReference type="AlphaFoldDB" id="A0A7S8C112"/>